<protein>
    <submittedName>
        <fullName evidence="1">Uncharacterized protein</fullName>
    </submittedName>
</protein>
<name>A0ACC8XBL1_9FIRM</name>
<accession>A0ACC8XBL1</accession>
<reference evidence="1" key="1">
    <citation type="submission" date="2016-08" db="EMBL/GenBank/DDBJ databases">
        <authorList>
            <person name="Ngugi D.K."/>
            <person name="Miyake S."/>
            <person name="Stingl U."/>
        </authorList>
    </citation>
    <scope>NUCLEOTIDE SEQUENCE</scope>
    <source>
        <strain evidence="1">SCG-B11WGA-EpuloA1</strain>
    </source>
</reference>
<proteinExistence type="predicted"/>
<gene>
    <name evidence="1" type="ORF">AN396_07385</name>
</gene>
<comment type="caution">
    <text evidence="1">The sequence shown here is derived from an EMBL/GenBank/DDBJ whole genome shotgun (WGS) entry which is preliminary data.</text>
</comment>
<keyword evidence="2" id="KW-1185">Reference proteome</keyword>
<dbReference type="EMBL" id="LJDB01000060">
    <property type="protein sequence ID" value="ONI39864.1"/>
    <property type="molecule type" value="Genomic_DNA"/>
</dbReference>
<evidence type="ECO:0000313" key="2">
    <source>
        <dbReference type="Proteomes" id="UP000188605"/>
    </source>
</evidence>
<evidence type="ECO:0000313" key="1">
    <source>
        <dbReference type="EMBL" id="ONI39864.1"/>
    </source>
</evidence>
<organism evidence="1 2">
    <name type="scientific">Candidatus Epulonipiscium fishelsonii</name>
    <dbReference type="NCBI Taxonomy" id="77094"/>
    <lineage>
        <taxon>Bacteria</taxon>
        <taxon>Bacillati</taxon>
        <taxon>Bacillota</taxon>
        <taxon>Clostridia</taxon>
        <taxon>Lachnospirales</taxon>
        <taxon>Lachnospiraceae</taxon>
        <taxon>Candidatus Epulonipiscium</taxon>
    </lineage>
</organism>
<sequence length="163" mass="18359">MRTKDLALGGILTALTVIILYVSTFMPTSTLTLYGIASIITIIAYIRGSLKVGILVYVSSSILCSMFLPPQIYLMYILFFGHYGILKGLIEGLNRIILEWVLKLLVFNACVFLGAFLFKVILSINVFEQGFIFQLVIGQVVFVVYDYALTLGIDGYYKYFSRF</sequence>
<dbReference type="Proteomes" id="UP000188605">
    <property type="component" value="Unassembled WGS sequence"/>
</dbReference>